<name>A0A0L0S4Z2_ALLM3</name>
<dbReference type="Pfam" id="PF06747">
    <property type="entry name" value="CHCH"/>
    <property type="match status" value="1"/>
</dbReference>
<dbReference type="PROSITE" id="PS51808">
    <property type="entry name" value="CHCH"/>
    <property type="match status" value="1"/>
</dbReference>
<organism evidence="4 5">
    <name type="scientific">Allomyces macrogynus (strain ATCC 38327)</name>
    <name type="common">Allomyces javanicus var. macrogynus</name>
    <dbReference type="NCBI Taxonomy" id="578462"/>
    <lineage>
        <taxon>Eukaryota</taxon>
        <taxon>Fungi</taxon>
        <taxon>Fungi incertae sedis</taxon>
        <taxon>Blastocladiomycota</taxon>
        <taxon>Blastocladiomycetes</taxon>
        <taxon>Blastocladiales</taxon>
        <taxon>Blastocladiaceae</taxon>
        <taxon>Allomyces</taxon>
    </lineage>
</organism>
<accession>A0A0L0S4Z2</accession>
<evidence type="ECO:0000256" key="2">
    <source>
        <dbReference type="SAM" id="MobiDB-lite"/>
    </source>
</evidence>
<evidence type="ECO:0000256" key="1">
    <source>
        <dbReference type="ARBA" id="ARBA00023157"/>
    </source>
</evidence>
<dbReference type="SUPFAM" id="SSF47072">
    <property type="entry name" value="Cysteine alpha-hairpin motif"/>
    <property type="match status" value="1"/>
</dbReference>
<dbReference type="OrthoDB" id="1106148at2759"/>
<reference evidence="5" key="2">
    <citation type="submission" date="2009-11" db="EMBL/GenBank/DDBJ databases">
        <title>The Genome Sequence of Allomyces macrogynus strain ATCC 38327.</title>
        <authorList>
            <consortium name="The Broad Institute Genome Sequencing Platform"/>
            <person name="Russ C."/>
            <person name="Cuomo C."/>
            <person name="Shea T."/>
            <person name="Young S.K."/>
            <person name="Zeng Q."/>
            <person name="Koehrsen M."/>
            <person name="Haas B."/>
            <person name="Borodovsky M."/>
            <person name="Guigo R."/>
            <person name="Alvarado L."/>
            <person name="Berlin A."/>
            <person name="Borenstein D."/>
            <person name="Chen Z."/>
            <person name="Engels R."/>
            <person name="Freedman E."/>
            <person name="Gellesch M."/>
            <person name="Goldberg J."/>
            <person name="Griggs A."/>
            <person name="Gujja S."/>
            <person name="Heiman D."/>
            <person name="Hepburn T."/>
            <person name="Howarth C."/>
            <person name="Jen D."/>
            <person name="Larson L."/>
            <person name="Lewis B."/>
            <person name="Mehta T."/>
            <person name="Park D."/>
            <person name="Pearson M."/>
            <person name="Roberts A."/>
            <person name="Saif S."/>
            <person name="Shenoy N."/>
            <person name="Sisk P."/>
            <person name="Stolte C."/>
            <person name="Sykes S."/>
            <person name="Walk T."/>
            <person name="White J."/>
            <person name="Yandava C."/>
            <person name="Burger G."/>
            <person name="Gray M.W."/>
            <person name="Holland P.W.H."/>
            <person name="King N."/>
            <person name="Lang F.B.F."/>
            <person name="Roger A.J."/>
            <person name="Ruiz-Trillo I."/>
            <person name="Lander E."/>
            <person name="Nusbaum C."/>
        </authorList>
    </citation>
    <scope>NUCLEOTIDE SEQUENCE [LARGE SCALE GENOMIC DNA]</scope>
    <source>
        <strain evidence="5">ATCC 38327</strain>
    </source>
</reference>
<protein>
    <recommendedName>
        <fullName evidence="3">CHCH domain-containing protein</fullName>
    </recommendedName>
</protein>
<dbReference type="InterPro" id="IPR010625">
    <property type="entry name" value="CHCH"/>
</dbReference>
<evidence type="ECO:0000259" key="3">
    <source>
        <dbReference type="Pfam" id="PF06747"/>
    </source>
</evidence>
<feature type="compositionally biased region" description="Low complexity" evidence="2">
    <location>
        <begin position="36"/>
        <end position="61"/>
    </location>
</feature>
<dbReference type="eggNOG" id="KOG4090">
    <property type="taxonomic scope" value="Eukaryota"/>
</dbReference>
<dbReference type="STRING" id="578462.A0A0L0S4Z2"/>
<dbReference type="AlphaFoldDB" id="A0A0L0S4Z2"/>
<reference evidence="4 5" key="1">
    <citation type="submission" date="2009-11" db="EMBL/GenBank/DDBJ databases">
        <title>Annotation of Allomyces macrogynus ATCC 38327.</title>
        <authorList>
            <consortium name="The Broad Institute Genome Sequencing Platform"/>
            <person name="Russ C."/>
            <person name="Cuomo C."/>
            <person name="Burger G."/>
            <person name="Gray M.W."/>
            <person name="Holland P.W.H."/>
            <person name="King N."/>
            <person name="Lang F.B.F."/>
            <person name="Roger A.J."/>
            <person name="Ruiz-Trillo I."/>
            <person name="Young S.K."/>
            <person name="Zeng Q."/>
            <person name="Gargeya S."/>
            <person name="Fitzgerald M."/>
            <person name="Haas B."/>
            <person name="Abouelleil A."/>
            <person name="Alvarado L."/>
            <person name="Arachchi H.M."/>
            <person name="Berlin A."/>
            <person name="Chapman S.B."/>
            <person name="Gearin G."/>
            <person name="Goldberg J."/>
            <person name="Griggs A."/>
            <person name="Gujja S."/>
            <person name="Hansen M."/>
            <person name="Heiman D."/>
            <person name="Howarth C."/>
            <person name="Larimer J."/>
            <person name="Lui A."/>
            <person name="MacDonald P.J.P."/>
            <person name="McCowen C."/>
            <person name="Montmayeur A."/>
            <person name="Murphy C."/>
            <person name="Neiman D."/>
            <person name="Pearson M."/>
            <person name="Priest M."/>
            <person name="Roberts A."/>
            <person name="Saif S."/>
            <person name="Shea T."/>
            <person name="Sisk P."/>
            <person name="Stolte C."/>
            <person name="Sykes S."/>
            <person name="Wortman J."/>
            <person name="Nusbaum C."/>
            <person name="Birren B."/>
        </authorList>
    </citation>
    <scope>NUCLEOTIDE SEQUENCE [LARGE SCALE GENOMIC DNA]</scope>
    <source>
        <strain evidence="4 5">ATCC 38327</strain>
    </source>
</reference>
<dbReference type="VEuPathDB" id="FungiDB:AMAG_03274"/>
<dbReference type="EMBL" id="GG745331">
    <property type="protein sequence ID" value="KNE57582.1"/>
    <property type="molecule type" value="Genomic_DNA"/>
</dbReference>
<dbReference type="PANTHER" id="PTHR13523">
    <property type="entry name" value="COILED-COIL-HELIX-COILED-COIL-HELIX DOMAIN CONTAINING 2/NUR77"/>
    <property type="match status" value="1"/>
</dbReference>
<gene>
    <name evidence="4" type="ORF">AMAG_03274</name>
</gene>
<dbReference type="GO" id="GO:0007005">
    <property type="term" value="P:mitochondrion organization"/>
    <property type="evidence" value="ECO:0007669"/>
    <property type="project" value="InterPro"/>
</dbReference>
<dbReference type="InterPro" id="IPR055304">
    <property type="entry name" value="CHCHD2/10-like"/>
</dbReference>
<feature type="region of interest" description="Disordered" evidence="2">
    <location>
        <begin position="1"/>
        <end position="61"/>
    </location>
</feature>
<keyword evidence="5" id="KW-1185">Reference proteome</keyword>
<keyword evidence="1" id="KW-1015">Disulfide bond</keyword>
<sequence>MARKSRAAPTRTAAPSRPASTVAAPPMHRPAPAPAAPVSHAAPAAHAAPAHHTPAPAAAPAPVMEQRQPGLFAQMATTAAGVAVGSAVGHTIGAGITSIFSGSSSNDAAHAPAPQPQAVAAPPANYYGDYQQSAATACETDLKAYMKCMEGNPADPNACSYYFDLLKQCQARFR</sequence>
<dbReference type="InterPro" id="IPR009069">
    <property type="entry name" value="Cys_alpha_HP_mot_SF"/>
</dbReference>
<evidence type="ECO:0000313" key="5">
    <source>
        <dbReference type="Proteomes" id="UP000054350"/>
    </source>
</evidence>
<feature type="compositionally biased region" description="Low complexity" evidence="2">
    <location>
        <begin position="7"/>
        <end position="26"/>
    </location>
</feature>
<feature type="domain" description="CHCH" evidence="3">
    <location>
        <begin position="138"/>
        <end position="171"/>
    </location>
</feature>
<dbReference type="OMA" id="CDADARN"/>
<dbReference type="Proteomes" id="UP000054350">
    <property type="component" value="Unassembled WGS sequence"/>
</dbReference>
<dbReference type="PANTHER" id="PTHR13523:SF2">
    <property type="entry name" value="COILED-COIL-HELIX-COILED-COIL-HELIX DOMAIN CONTAINING 2, ISOFORM A-RELATED"/>
    <property type="match status" value="1"/>
</dbReference>
<evidence type="ECO:0000313" key="4">
    <source>
        <dbReference type="EMBL" id="KNE57582.1"/>
    </source>
</evidence>
<proteinExistence type="predicted"/>
<dbReference type="GO" id="GO:0005739">
    <property type="term" value="C:mitochondrion"/>
    <property type="evidence" value="ECO:0007669"/>
    <property type="project" value="TreeGrafter"/>
</dbReference>
<dbReference type="GO" id="GO:0005634">
    <property type="term" value="C:nucleus"/>
    <property type="evidence" value="ECO:0007669"/>
    <property type="project" value="TreeGrafter"/>
</dbReference>